<dbReference type="InterPro" id="IPR004838">
    <property type="entry name" value="NHTrfase_class1_PyrdxlP-BS"/>
</dbReference>
<protein>
    <recommendedName>
        <fullName evidence="2">Aminotransferase</fullName>
        <ecNumber evidence="2">2.6.1.-</ecNumber>
    </recommendedName>
</protein>
<keyword evidence="1" id="KW-0663">Pyridoxal phosphate</keyword>
<evidence type="ECO:0000256" key="2">
    <source>
        <dbReference type="RuleBase" id="RU000481"/>
    </source>
</evidence>
<keyword evidence="5" id="KW-1185">Reference proteome</keyword>
<proteinExistence type="inferred from homology"/>
<dbReference type="EC" id="2.6.1.-" evidence="2"/>
<dbReference type="GO" id="GO:0030170">
    <property type="term" value="F:pyridoxal phosphate binding"/>
    <property type="evidence" value="ECO:0007669"/>
    <property type="project" value="InterPro"/>
</dbReference>
<dbReference type="PANTHER" id="PTHR43795:SF2">
    <property type="entry name" value="BIFUNCTIONAL ASPARTATE AMINOTRANSFERASE AND GLUTAMATE_ASPARTATE-PREPHENATE AMINOTRANSFERASE"/>
    <property type="match status" value="1"/>
</dbReference>
<dbReference type="SUPFAM" id="SSF53383">
    <property type="entry name" value="PLP-dependent transferases"/>
    <property type="match status" value="1"/>
</dbReference>
<dbReference type="CDD" id="cd00609">
    <property type="entry name" value="AAT_like"/>
    <property type="match status" value="1"/>
</dbReference>
<gene>
    <name evidence="4" type="ORF">L2672_06695</name>
</gene>
<sequence length="538" mass="60883">MSIQDTNVSETIDFTKFADLSPFELKDKLIEVAQSVPDRILLDAGRGNPNFLATLPRKAFLRLGDFALEESERSYSYLNQGFGGIPDGVGVVERFDTFAKDNQGKEGVEFLQKAISYAKDRLGIDKQVFLNEFVNAFLACNYPVPSRMLTNIEKVVKQYIGEEMYGDLPMSTDFDLFATEGGTASMTYTFATMAHNGLLKKGDKVALITPIFTPYLEIPELAEYELEIVEIRLDETTWQLPQSEIEKLADPEIKLLCVVNPANPASVKFSDDTLNRLTDFVNTQRKDLFIITDDVYGTFADNFVSLFAKLPYNTLCVYSFSKYFGATGWRLGTIGIHHENVFDDAMRALPEAHQLQLDNRYKTLTPDPRSIKFIDRIVADSRAVALNHTAGLALPQQVQMALFSLNCLMDLEDNYKASCKRIIRERYVTLYKNMGVEVEENIDRVDYYTLLELDTLGGKLYGDAFVQWFKESGKGKDFLFRLAYKTGVILLPGKGFDVVHPSVRVSLANLTHHEYELIGRETRSVLDDYFAEFQAEIA</sequence>
<dbReference type="GO" id="GO:0008483">
    <property type="term" value="F:transaminase activity"/>
    <property type="evidence" value="ECO:0007669"/>
    <property type="project" value="UniProtKB-KW"/>
</dbReference>
<dbReference type="GO" id="GO:0006531">
    <property type="term" value="P:aspartate metabolic process"/>
    <property type="evidence" value="ECO:0007669"/>
    <property type="project" value="UniProtKB-UniRule"/>
</dbReference>
<dbReference type="PROSITE" id="PS00105">
    <property type="entry name" value="AA_TRANSFER_CLASS_1"/>
    <property type="match status" value="1"/>
</dbReference>
<dbReference type="Proteomes" id="UP001139333">
    <property type="component" value="Unassembled WGS sequence"/>
</dbReference>
<dbReference type="Gene3D" id="1.10.20.110">
    <property type="match status" value="1"/>
</dbReference>
<dbReference type="AlphaFoldDB" id="A0A9X2CHT8"/>
<evidence type="ECO:0000313" key="5">
    <source>
        <dbReference type="Proteomes" id="UP001139333"/>
    </source>
</evidence>
<dbReference type="InterPro" id="IPR015424">
    <property type="entry name" value="PyrdxlP-dep_Trfase"/>
</dbReference>
<dbReference type="Gene3D" id="3.40.640.10">
    <property type="entry name" value="Type I PLP-dependent aspartate aminotransferase-like (Major domain)"/>
    <property type="match status" value="1"/>
</dbReference>
<dbReference type="InterPro" id="IPR015422">
    <property type="entry name" value="PyrdxlP-dep_Trfase_small"/>
</dbReference>
<keyword evidence="4" id="KW-0456">Lyase</keyword>
<comment type="similarity">
    <text evidence="2">Belongs to the class-I pyridoxal-phosphate-dependent aminotransferase family.</text>
</comment>
<dbReference type="InterPro" id="IPR004839">
    <property type="entry name" value="Aminotransferase_I/II_large"/>
</dbReference>
<dbReference type="EMBL" id="JAKIKP010000003">
    <property type="protein sequence ID" value="MCL1142382.1"/>
    <property type="molecule type" value="Genomic_DNA"/>
</dbReference>
<dbReference type="PANTHER" id="PTHR43795">
    <property type="entry name" value="BIFUNCTIONAL ASPARTATE AMINOTRANSFERASE AND GLUTAMATE/ASPARTATE-PREPHENATE AMINOTRANSFERASE-RELATED"/>
    <property type="match status" value="1"/>
</dbReference>
<dbReference type="GO" id="GO:0047688">
    <property type="term" value="F:aspartate 4-decarboxylase activity"/>
    <property type="evidence" value="ECO:0007669"/>
    <property type="project" value="UniProtKB-UniRule"/>
</dbReference>
<dbReference type="Pfam" id="PF00155">
    <property type="entry name" value="Aminotran_1_2"/>
    <property type="match status" value="1"/>
</dbReference>
<reference evidence="4" key="1">
    <citation type="submission" date="2022-01" db="EMBL/GenBank/DDBJ databases">
        <title>Whole genome-based taxonomy of the Shewanellaceae.</title>
        <authorList>
            <person name="Martin-Rodriguez A.J."/>
        </authorList>
    </citation>
    <scope>NUCLEOTIDE SEQUENCE</scope>
    <source>
        <strain evidence="4">DSM 16422</strain>
    </source>
</reference>
<evidence type="ECO:0000259" key="3">
    <source>
        <dbReference type="Pfam" id="PF00155"/>
    </source>
</evidence>
<name>A0A9X2CHT8_9GAMM</name>
<dbReference type="InterPro" id="IPR022518">
    <property type="entry name" value="Aspartate_4-decarboxylase"/>
</dbReference>
<dbReference type="InterPro" id="IPR015421">
    <property type="entry name" value="PyrdxlP-dep_Trfase_major"/>
</dbReference>
<comment type="cofactor">
    <cofactor evidence="2">
        <name>pyridoxal 5'-phosphate</name>
        <dbReference type="ChEBI" id="CHEBI:597326"/>
    </cofactor>
</comment>
<keyword evidence="2 4" id="KW-0032">Aminotransferase</keyword>
<keyword evidence="2 4" id="KW-0808">Transferase</keyword>
<dbReference type="Gene3D" id="3.90.1150.10">
    <property type="entry name" value="Aspartate Aminotransferase, domain 1"/>
    <property type="match status" value="1"/>
</dbReference>
<organism evidence="4 5">
    <name type="scientific">Shewanella gaetbuli</name>
    <dbReference type="NCBI Taxonomy" id="220752"/>
    <lineage>
        <taxon>Bacteria</taxon>
        <taxon>Pseudomonadati</taxon>
        <taxon>Pseudomonadota</taxon>
        <taxon>Gammaproteobacteria</taxon>
        <taxon>Alteromonadales</taxon>
        <taxon>Shewanellaceae</taxon>
        <taxon>Shewanella</taxon>
    </lineage>
</organism>
<dbReference type="NCBIfam" id="TIGR03801">
    <property type="entry name" value="asp_4_decarbox"/>
    <property type="match status" value="1"/>
</dbReference>
<comment type="caution">
    <text evidence="4">The sequence shown here is derived from an EMBL/GenBank/DDBJ whole genome shotgun (WGS) entry which is preliminary data.</text>
</comment>
<dbReference type="InterPro" id="IPR050478">
    <property type="entry name" value="Ethylene_sulfur-biosynth"/>
</dbReference>
<feature type="domain" description="Aminotransferase class I/classII large" evidence="3">
    <location>
        <begin position="181"/>
        <end position="516"/>
    </location>
</feature>
<accession>A0A9X2CHT8</accession>
<dbReference type="NCBIfam" id="NF006755">
    <property type="entry name" value="PRK09275.1"/>
    <property type="match status" value="1"/>
</dbReference>
<evidence type="ECO:0000256" key="1">
    <source>
        <dbReference type="ARBA" id="ARBA00022898"/>
    </source>
</evidence>
<evidence type="ECO:0000313" key="4">
    <source>
        <dbReference type="EMBL" id="MCL1142382.1"/>
    </source>
</evidence>
<dbReference type="RefSeq" id="WP_248995055.1">
    <property type="nucleotide sequence ID" value="NZ_JAKIKP010000003.1"/>
</dbReference>